<keyword evidence="4" id="KW-0238">DNA-binding</keyword>
<dbReference type="GO" id="GO:0006351">
    <property type="term" value="P:DNA-templated transcription"/>
    <property type="evidence" value="ECO:0007669"/>
    <property type="project" value="InterPro"/>
</dbReference>
<evidence type="ECO:0000256" key="4">
    <source>
        <dbReference type="ARBA" id="ARBA00023125"/>
    </source>
</evidence>
<evidence type="ECO:0000256" key="2">
    <source>
        <dbReference type="ARBA" id="ARBA00022723"/>
    </source>
</evidence>
<dbReference type="SMART" id="SM00906">
    <property type="entry name" value="Fungal_trans"/>
    <property type="match status" value="1"/>
</dbReference>
<feature type="region of interest" description="Disordered" evidence="7">
    <location>
        <begin position="72"/>
        <end position="112"/>
    </location>
</feature>
<dbReference type="Proteomes" id="UP001203852">
    <property type="component" value="Unassembled WGS sequence"/>
</dbReference>
<feature type="compositionally biased region" description="Polar residues" evidence="7">
    <location>
        <begin position="103"/>
        <end position="112"/>
    </location>
</feature>
<evidence type="ECO:0000313" key="9">
    <source>
        <dbReference type="EMBL" id="KAI1618893.1"/>
    </source>
</evidence>
<keyword evidence="6" id="KW-0539">Nucleus</keyword>
<keyword evidence="10" id="KW-1185">Reference proteome</keyword>
<dbReference type="InterPro" id="IPR007219">
    <property type="entry name" value="XnlR_reg_dom"/>
</dbReference>
<evidence type="ECO:0000256" key="1">
    <source>
        <dbReference type="ARBA" id="ARBA00004123"/>
    </source>
</evidence>
<dbReference type="PANTHER" id="PTHR47338">
    <property type="entry name" value="ZN(II)2CYS6 TRANSCRIPTION FACTOR (EUROFUNG)-RELATED"/>
    <property type="match status" value="1"/>
</dbReference>
<dbReference type="InterPro" id="IPR001138">
    <property type="entry name" value="Zn2Cys6_DnaBD"/>
</dbReference>
<comment type="caution">
    <text evidence="9">The sequence shown here is derived from an EMBL/GenBank/DDBJ whole genome shotgun (WGS) entry which is preliminary data.</text>
</comment>
<dbReference type="GO" id="GO:0008270">
    <property type="term" value="F:zinc ion binding"/>
    <property type="evidence" value="ECO:0007669"/>
    <property type="project" value="InterPro"/>
</dbReference>
<evidence type="ECO:0000259" key="8">
    <source>
        <dbReference type="SMART" id="SM00906"/>
    </source>
</evidence>
<dbReference type="Gene3D" id="4.10.240.10">
    <property type="entry name" value="Zn(2)-C6 fungal-type DNA-binding domain"/>
    <property type="match status" value="1"/>
</dbReference>
<keyword evidence="3" id="KW-0805">Transcription regulation</keyword>
<sequence length="792" mass="87986">MFLLFAILQRRLTDLSRRKKSRCDRQIPTCSFCQRTESRCTYPTARLKPGPKLGSTHRRRRVRTTVVNGQDVTVPRSDASQTSTMQESSLPDFDGTGACSLPSPETSPSNISFSNTKSCNAAALNFAKAINLSWFLHPSHEASLSPARDRTEPSQPGFLLVLLGAQENLNKACEVLRMSIQQAQTMIDLFFELVAGLKSLSLFHQPSFPDKVRAMQNCDHLIALFAAMFSLSSRSLASEDSTTGGTTNKLSHRELHDLSLQYIHRALEACSSSAPPLCLLQALTLAGFYKLVNGVYGPAWRLVGSGVRIAYELRLHLIDCKGSDKAPTCDSELMAWSSNEERRRCWWALWEMDIFCSTITRTPTAVDWSANETCLPINDELWFANKYQASCLLQGSPEERWRRLKSSGNEDSLSWAMLLATLMHDGQLLCQDSIKGIIPYAECQDGDPWLAEEYTHAYKQKSEEFTARLSSLVRACQDVTENLPAKFSYGGESLSFGSVGDKDALAMRRISGGKHSIHMMTASACFMIYQNYVFADIIEGLSPLSVSKANNVPSGVITPNASSNAREGLQNYLKAGDLVVRLVASCPEGHERYVNPYYASTIWIAAALQVLKRVALRDNTSMLSQRHYGILRQSYLRYYQFWETPLALLQNLDSLDARLEARQKELHLSQGRVRTCHDDDLAIQGQTAGSIGEEAMIPPAYQQQVLQDLPGLSETQLETSQPSVNGPDGTFPNLLPEDVDWLATMPPGVDDSLSQFAFSGECDSAWSNELFMGDLAWYSTDVMAGLFDGYTV</sequence>
<evidence type="ECO:0000313" key="10">
    <source>
        <dbReference type="Proteomes" id="UP001203852"/>
    </source>
</evidence>
<dbReference type="GO" id="GO:0003677">
    <property type="term" value="F:DNA binding"/>
    <property type="evidence" value="ECO:0007669"/>
    <property type="project" value="UniProtKB-KW"/>
</dbReference>
<comment type="subcellular location">
    <subcellularLocation>
        <location evidence="1">Nucleus</location>
    </subcellularLocation>
</comment>
<feature type="domain" description="Xylanolytic transcriptional activator regulatory" evidence="8">
    <location>
        <begin position="299"/>
        <end position="382"/>
    </location>
</feature>
<gene>
    <name evidence="9" type="ORF">EDD36DRAFT_427388</name>
</gene>
<dbReference type="CDD" id="cd12148">
    <property type="entry name" value="fungal_TF_MHR"/>
    <property type="match status" value="1"/>
</dbReference>
<dbReference type="CDD" id="cd00067">
    <property type="entry name" value="GAL4"/>
    <property type="match status" value="1"/>
</dbReference>
<feature type="compositionally biased region" description="Polar residues" evidence="7">
    <location>
        <begin position="78"/>
        <end position="89"/>
    </location>
</feature>
<dbReference type="GO" id="GO:0000981">
    <property type="term" value="F:DNA-binding transcription factor activity, RNA polymerase II-specific"/>
    <property type="evidence" value="ECO:0007669"/>
    <property type="project" value="InterPro"/>
</dbReference>
<protein>
    <submittedName>
        <fullName evidence="9">Fungal-specific transcription factor domain-containing protein</fullName>
    </submittedName>
</protein>
<evidence type="ECO:0000256" key="5">
    <source>
        <dbReference type="ARBA" id="ARBA00023163"/>
    </source>
</evidence>
<evidence type="ECO:0000256" key="7">
    <source>
        <dbReference type="SAM" id="MobiDB-lite"/>
    </source>
</evidence>
<keyword evidence="2" id="KW-0479">Metal-binding</keyword>
<evidence type="ECO:0000256" key="3">
    <source>
        <dbReference type="ARBA" id="ARBA00023015"/>
    </source>
</evidence>
<dbReference type="GO" id="GO:0005634">
    <property type="term" value="C:nucleus"/>
    <property type="evidence" value="ECO:0007669"/>
    <property type="project" value="UniProtKB-SubCell"/>
</dbReference>
<organism evidence="9 10">
    <name type="scientific">Exophiala viscosa</name>
    <dbReference type="NCBI Taxonomy" id="2486360"/>
    <lineage>
        <taxon>Eukaryota</taxon>
        <taxon>Fungi</taxon>
        <taxon>Dikarya</taxon>
        <taxon>Ascomycota</taxon>
        <taxon>Pezizomycotina</taxon>
        <taxon>Eurotiomycetes</taxon>
        <taxon>Chaetothyriomycetidae</taxon>
        <taxon>Chaetothyriales</taxon>
        <taxon>Herpotrichiellaceae</taxon>
        <taxon>Exophiala</taxon>
    </lineage>
</organism>
<dbReference type="SUPFAM" id="SSF57701">
    <property type="entry name" value="Zn2/Cys6 DNA-binding domain"/>
    <property type="match status" value="1"/>
</dbReference>
<dbReference type="PANTHER" id="PTHR47338:SF10">
    <property type="entry name" value="TRANSCRIPTION FACTOR DOMAIN-CONTAINING PROTEIN-RELATED"/>
    <property type="match status" value="1"/>
</dbReference>
<dbReference type="AlphaFoldDB" id="A0AAN6IIM9"/>
<accession>A0AAN6IIM9</accession>
<reference evidence="9" key="1">
    <citation type="journal article" date="2022" name="bioRxiv">
        <title>Deciphering the potential niche of two novel black yeast fungi from a biological soil crust based on their genomes, phenotypes, and melanin regulation.</title>
        <authorList>
            <consortium name="DOE Joint Genome Institute"/>
            <person name="Carr E.C."/>
            <person name="Barton Q."/>
            <person name="Grambo S."/>
            <person name="Sullivan M."/>
            <person name="Renfro C.M."/>
            <person name="Kuo A."/>
            <person name="Pangilinan J."/>
            <person name="Lipzen A."/>
            <person name="Keymanesh K."/>
            <person name="Savage E."/>
            <person name="Barry K."/>
            <person name="Grigoriev I.V."/>
            <person name="Riekhof W.R."/>
            <person name="Harris S.S."/>
        </authorList>
    </citation>
    <scope>NUCLEOTIDE SEQUENCE</scope>
    <source>
        <strain evidence="9">JF 03-4F</strain>
    </source>
</reference>
<dbReference type="Pfam" id="PF04082">
    <property type="entry name" value="Fungal_trans"/>
    <property type="match status" value="1"/>
</dbReference>
<name>A0AAN6IIM9_9EURO</name>
<dbReference type="InterPro" id="IPR050815">
    <property type="entry name" value="TF_fung"/>
</dbReference>
<dbReference type="InterPro" id="IPR036864">
    <property type="entry name" value="Zn2-C6_fun-type_DNA-bd_sf"/>
</dbReference>
<evidence type="ECO:0000256" key="6">
    <source>
        <dbReference type="ARBA" id="ARBA00023242"/>
    </source>
</evidence>
<dbReference type="Pfam" id="PF00172">
    <property type="entry name" value="Zn_clus"/>
    <property type="match status" value="1"/>
</dbReference>
<proteinExistence type="predicted"/>
<dbReference type="EMBL" id="MU404350">
    <property type="protein sequence ID" value="KAI1618893.1"/>
    <property type="molecule type" value="Genomic_DNA"/>
</dbReference>
<keyword evidence="5" id="KW-0804">Transcription</keyword>